<dbReference type="PROSITE" id="PS50930">
    <property type="entry name" value="HTH_LYTTR"/>
    <property type="match status" value="1"/>
</dbReference>
<dbReference type="PANTHER" id="PTHR37299:SF1">
    <property type="entry name" value="STAGE 0 SPORULATION PROTEIN A HOMOLOG"/>
    <property type="match status" value="1"/>
</dbReference>
<evidence type="ECO:0000256" key="1">
    <source>
        <dbReference type="PROSITE-ProRule" id="PRU00169"/>
    </source>
</evidence>
<name>A0A074KW74_9BACT</name>
<dbReference type="Gene3D" id="3.40.50.2300">
    <property type="match status" value="1"/>
</dbReference>
<feature type="modified residue" description="4-aspartylphosphate" evidence="1">
    <location>
        <position position="56"/>
    </location>
</feature>
<organism evidence="4 5">
    <name type="scientific">Anditalea andensis</name>
    <dbReference type="NCBI Taxonomy" id="1048983"/>
    <lineage>
        <taxon>Bacteria</taxon>
        <taxon>Pseudomonadati</taxon>
        <taxon>Bacteroidota</taxon>
        <taxon>Cytophagia</taxon>
        <taxon>Cytophagales</taxon>
        <taxon>Cytophagaceae</taxon>
        <taxon>Anditalea</taxon>
    </lineage>
</organism>
<dbReference type="RefSeq" id="WP_035073149.1">
    <property type="nucleotide sequence ID" value="NZ_JMIH01000016.1"/>
</dbReference>
<dbReference type="Gene3D" id="2.40.50.1020">
    <property type="entry name" value="LytTr DNA-binding domain"/>
    <property type="match status" value="1"/>
</dbReference>
<gene>
    <name evidence="4" type="ORF">EL17_08795</name>
</gene>
<dbReference type="AlphaFoldDB" id="A0A074KW74"/>
<sequence length="231" mass="27651">MKKINCIILDDEPLAVELMKDYVSKVPNMRLHYAGSDVYEVVELLHQFPIDLVFIDIQMPELTGIELMQMFNANQHFIVTSAYQQYALDAFQFNVIDFLLKPVTFHRFYQSMEKYRSWMGRFKLKDNDHYLFIKADRKFHKIDTGSILYIEGIRDYVKIHTSDEQIMFLENMKDILDKLPANQFLRIHRSYIIPLDKIKMWEGNQIKLENGRYLPIGETYRSMVKSWFNLK</sequence>
<dbReference type="OrthoDB" id="1646880at2"/>
<evidence type="ECO:0000259" key="3">
    <source>
        <dbReference type="PROSITE" id="PS50930"/>
    </source>
</evidence>
<dbReference type="SMART" id="SM00448">
    <property type="entry name" value="REC"/>
    <property type="match status" value="1"/>
</dbReference>
<dbReference type="EMBL" id="JMIH01000016">
    <property type="protein sequence ID" value="KEO74221.1"/>
    <property type="molecule type" value="Genomic_DNA"/>
</dbReference>
<dbReference type="InterPro" id="IPR046947">
    <property type="entry name" value="LytR-like"/>
</dbReference>
<dbReference type="PROSITE" id="PS50110">
    <property type="entry name" value="RESPONSE_REGULATORY"/>
    <property type="match status" value="1"/>
</dbReference>
<dbReference type="eggNOG" id="COG3279">
    <property type="taxonomic scope" value="Bacteria"/>
</dbReference>
<evidence type="ECO:0000313" key="4">
    <source>
        <dbReference type="EMBL" id="KEO74221.1"/>
    </source>
</evidence>
<feature type="domain" description="HTH LytTR-type" evidence="3">
    <location>
        <begin position="131"/>
        <end position="199"/>
    </location>
</feature>
<dbReference type="SMART" id="SM00850">
    <property type="entry name" value="LytTR"/>
    <property type="match status" value="1"/>
</dbReference>
<dbReference type="InterPro" id="IPR007492">
    <property type="entry name" value="LytTR_DNA-bd_dom"/>
</dbReference>
<dbReference type="GO" id="GO:0000156">
    <property type="term" value="F:phosphorelay response regulator activity"/>
    <property type="evidence" value="ECO:0007669"/>
    <property type="project" value="InterPro"/>
</dbReference>
<dbReference type="Proteomes" id="UP000027821">
    <property type="component" value="Unassembled WGS sequence"/>
</dbReference>
<keyword evidence="1" id="KW-0597">Phosphoprotein</keyword>
<feature type="domain" description="Response regulatory" evidence="2">
    <location>
        <begin position="5"/>
        <end position="116"/>
    </location>
</feature>
<dbReference type="GO" id="GO:0003677">
    <property type="term" value="F:DNA binding"/>
    <property type="evidence" value="ECO:0007669"/>
    <property type="project" value="InterPro"/>
</dbReference>
<comment type="caution">
    <text evidence="4">The sequence shown here is derived from an EMBL/GenBank/DDBJ whole genome shotgun (WGS) entry which is preliminary data.</text>
</comment>
<dbReference type="Pfam" id="PF04397">
    <property type="entry name" value="LytTR"/>
    <property type="match status" value="1"/>
</dbReference>
<dbReference type="InterPro" id="IPR001789">
    <property type="entry name" value="Sig_transdc_resp-reg_receiver"/>
</dbReference>
<evidence type="ECO:0000259" key="2">
    <source>
        <dbReference type="PROSITE" id="PS50110"/>
    </source>
</evidence>
<dbReference type="PANTHER" id="PTHR37299">
    <property type="entry name" value="TRANSCRIPTIONAL REGULATOR-RELATED"/>
    <property type="match status" value="1"/>
</dbReference>
<evidence type="ECO:0000313" key="5">
    <source>
        <dbReference type="Proteomes" id="UP000027821"/>
    </source>
</evidence>
<protein>
    <submittedName>
        <fullName evidence="4">LytTR family transcriptional regulator</fullName>
    </submittedName>
</protein>
<proteinExistence type="predicted"/>
<dbReference type="STRING" id="1048983.EL17_08795"/>
<dbReference type="SUPFAM" id="SSF52172">
    <property type="entry name" value="CheY-like"/>
    <property type="match status" value="1"/>
</dbReference>
<keyword evidence="5" id="KW-1185">Reference proteome</keyword>
<dbReference type="Pfam" id="PF00072">
    <property type="entry name" value="Response_reg"/>
    <property type="match status" value="1"/>
</dbReference>
<accession>A0A074KW74</accession>
<dbReference type="InterPro" id="IPR011006">
    <property type="entry name" value="CheY-like_superfamily"/>
</dbReference>
<reference evidence="4 5" key="1">
    <citation type="submission" date="2014-04" db="EMBL/GenBank/DDBJ databases">
        <title>Characterization and application of a salt tolerant electro-active bacterium.</title>
        <authorList>
            <person name="Yang L."/>
            <person name="Wei S."/>
            <person name="Tay Q.X.M."/>
        </authorList>
    </citation>
    <scope>NUCLEOTIDE SEQUENCE [LARGE SCALE GENOMIC DNA]</scope>
    <source>
        <strain evidence="4 5">LY1</strain>
    </source>
</reference>